<name>A0A841T0B1_9BACL</name>
<dbReference type="GO" id="GO:0032259">
    <property type="term" value="P:methylation"/>
    <property type="evidence" value="ECO:0007669"/>
    <property type="project" value="UniProtKB-KW"/>
</dbReference>
<dbReference type="EMBL" id="JACJVQ010000019">
    <property type="protein sequence ID" value="MBB6636972.1"/>
    <property type="molecule type" value="Genomic_DNA"/>
</dbReference>
<dbReference type="InterPro" id="IPR038375">
    <property type="entry name" value="NDUFAF7_sf"/>
</dbReference>
<dbReference type="InterPro" id="IPR029063">
    <property type="entry name" value="SAM-dependent_MTases_sf"/>
</dbReference>
<keyword evidence="4" id="KW-1185">Reference proteome</keyword>
<gene>
    <name evidence="3" type="ORF">H7B67_22825</name>
</gene>
<dbReference type="InterPro" id="IPR003788">
    <property type="entry name" value="NDUFAF7"/>
</dbReference>
<dbReference type="SMART" id="SM00028">
    <property type="entry name" value="TPR"/>
    <property type="match status" value="2"/>
</dbReference>
<protein>
    <submittedName>
        <fullName evidence="3">Tetratricopeptide repeat protein</fullName>
    </submittedName>
</protein>
<evidence type="ECO:0000313" key="4">
    <source>
        <dbReference type="Proteomes" id="UP000535838"/>
    </source>
</evidence>
<dbReference type="Gene3D" id="3.40.50.12710">
    <property type="match status" value="1"/>
</dbReference>
<sequence length="520" mass="59520">MNETSAKRYRFSEAPIWELQRQYFEEQGLKAWVNDQVPQYVTSNPMIGAAYADILFGILQDRAAQGKRDEPVYIVELGAGAGRLANHVLHSLRELIDYSGLELPEFRYIMTDLPAENVAGWRRHPALKPYVESGCLDFARFDAVNDTELHLAVSGTTVTTGQLAQPLLIVANYFFDSIPQELIYVADGEIYECEVDVRAPGKMGMLGPSEALEAMELNYVNRRAPEYERSDYPYRDVIEYYREELEDSHILFPEAGLRCLERLQALSREGFILLTADKGDHLADSWRFAEPPKLILHGSFSLTANYHAIIRVFEDRGALALFPEHHYKNINVGCLLMVSDAAGYANARLAYRRSAGRFGPDDFFSLKLWMDKHLEEMSLQELLAFWRLGRYDAEWFIQSGRRMSVLLPESSDEEKLDLQLGIRHMWSAYYVMEQKYDLALDVGMLLFEMDRYEDARRFLEASLAEATELPDPMVYYCLAICCLEQEEAGRATEYLLQALKQEPEHAEARELLDALTGTEG</sequence>
<dbReference type="Pfam" id="PF02636">
    <property type="entry name" value="Methyltransf_28"/>
    <property type="match status" value="1"/>
</dbReference>
<evidence type="ECO:0000313" key="3">
    <source>
        <dbReference type="EMBL" id="MBB6636972.1"/>
    </source>
</evidence>
<dbReference type="RefSeq" id="WP_185122166.1">
    <property type="nucleotide sequence ID" value="NZ_JACJVQ010000019.1"/>
</dbReference>
<accession>A0A841T0B1</accession>
<evidence type="ECO:0000256" key="1">
    <source>
        <dbReference type="ARBA" id="ARBA00022603"/>
    </source>
</evidence>
<keyword evidence="1" id="KW-0489">Methyltransferase</keyword>
<organism evidence="3 4">
    <name type="scientific">Cohnella thailandensis</name>
    <dbReference type="NCBI Taxonomy" id="557557"/>
    <lineage>
        <taxon>Bacteria</taxon>
        <taxon>Bacillati</taxon>
        <taxon>Bacillota</taxon>
        <taxon>Bacilli</taxon>
        <taxon>Bacillales</taxon>
        <taxon>Paenibacillaceae</taxon>
        <taxon>Cohnella</taxon>
    </lineage>
</organism>
<dbReference type="Proteomes" id="UP000535838">
    <property type="component" value="Unassembled WGS sequence"/>
</dbReference>
<dbReference type="Gene3D" id="1.25.40.10">
    <property type="entry name" value="Tetratricopeptide repeat domain"/>
    <property type="match status" value="1"/>
</dbReference>
<keyword evidence="2" id="KW-0808">Transferase</keyword>
<comment type="caution">
    <text evidence="3">The sequence shown here is derived from an EMBL/GenBank/DDBJ whole genome shotgun (WGS) entry which is preliminary data.</text>
</comment>
<reference evidence="3 4" key="1">
    <citation type="submission" date="2020-08" db="EMBL/GenBank/DDBJ databases">
        <title>Cohnella phylogeny.</title>
        <authorList>
            <person name="Dunlap C."/>
        </authorList>
    </citation>
    <scope>NUCLEOTIDE SEQUENCE [LARGE SCALE GENOMIC DNA]</scope>
    <source>
        <strain evidence="3 4">DSM 25241</strain>
    </source>
</reference>
<proteinExistence type="predicted"/>
<evidence type="ECO:0000256" key="2">
    <source>
        <dbReference type="ARBA" id="ARBA00022679"/>
    </source>
</evidence>
<dbReference type="InterPro" id="IPR011990">
    <property type="entry name" value="TPR-like_helical_dom_sf"/>
</dbReference>
<dbReference type="InterPro" id="IPR019734">
    <property type="entry name" value="TPR_rpt"/>
</dbReference>
<dbReference type="SUPFAM" id="SSF48452">
    <property type="entry name" value="TPR-like"/>
    <property type="match status" value="1"/>
</dbReference>
<dbReference type="GO" id="GO:0008168">
    <property type="term" value="F:methyltransferase activity"/>
    <property type="evidence" value="ECO:0007669"/>
    <property type="project" value="UniProtKB-KW"/>
</dbReference>
<dbReference type="AlphaFoldDB" id="A0A841T0B1"/>
<dbReference type="SUPFAM" id="SSF53335">
    <property type="entry name" value="S-adenosyl-L-methionine-dependent methyltransferases"/>
    <property type="match status" value="1"/>
</dbReference>